<gene>
    <name evidence="6" type="ORF">ACFQGB_17475</name>
</gene>
<dbReference type="CDD" id="cd00995">
    <property type="entry name" value="PBP2_NikA_DppA_OppA_like"/>
    <property type="match status" value="1"/>
</dbReference>
<evidence type="ECO:0000256" key="1">
    <source>
        <dbReference type="ARBA" id="ARBA00005695"/>
    </source>
</evidence>
<comment type="similarity">
    <text evidence="1">Belongs to the bacterial solute-binding protein 5 family.</text>
</comment>
<evidence type="ECO:0000259" key="5">
    <source>
        <dbReference type="Pfam" id="PF00496"/>
    </source>
</evidence>
<dbReference type="Pfam" id="PF00496">
    <property type="entry name" value="SBP_bac_5"/>
    <property type="match status" value="1"/>
</dbReference>
<reference evidence="6 7" key="1">
    <citation type="journal article" date="2019" name="Int. J. Syst. Evol. Microbiol.">
        <title>The Global Catalogue of Microorganisms (GCM) 10K type strain sequencing project: providing services to taxonomists for standard genome sequencing and annotation.</title>
        <authorList>
            <consortium name="The Broad Institute Genomics Platform"/>
            <consortium name="The Broad Institute Genome Sequencing Center for Infectious Disease"/>
            <person name="Wu L."/>
            <person name="Ma J."/>
        </authorList>
    </citation>
    <scope>NUCLEOTIDE SEQUENCE [LARGE SCALE GENOMIC DNA]</scope>
    <source>
        <strain evidence="6 7">GX26</strain>
    </source>
</reference>
<dbReference type="RefSeq" id="WP_336351596.1">
    <property type="nucleotide sequence ID" value="NZ_JAZAQL010000003.1"/>
</dbReference>
<keyword evidence="7" id="KW-1185">Reference proteome</keyword>
<dbReference type="Gene3D" id="3.10.105.10">
    <property type="entry name" value="Dipeptide-binding Protein, Domain 3"/>
    <property type="match status" value="2"/>
</dbReference>
<dbReference type="InterPro" id="IPR039424">
    <property type="entry name" value="SBP_5"/>
</dbReference>
<evidence type="ECO:0000313" key="7">
    <source>
        <dbReference type="Proteomes" id="UP001596395"/>
    </source>
</evidence>
<name>A0ABD5VGJ9_9EURY</name>
<dbReference type="PANTHER" id="PTHR30290:SF9">
    <property type="entry name" value="OLIGOPEPTIDE-BINDING PROTEIN APPA"/>
    <property type="match status" value="1"/>
</dbReference>
<feature type="domain" description="Solute-binding protein family 5" evidence="5">
    <location>
        <begin position="233"/>
        <end position="593"/>
    </location>
</feature>
<proteinExistence type="inferred from homology"/>
<dbReference type="PANTHER" id="PTHR30290">
    <property type="entry name" value="PERIPLASMIC BINDING COMPONENT OF ABC TRANSPORTER"/>
    <property type="match status" value="1"/>
</dbReference>
<dbReference type="AlphaFoldDB" id="A0ABD5VGJ9"/>
<evidence type="ECO:0000313" key="6">
    <source>
        <dbReference type="EMBL" id="MFC6954659.1"/>
    </source>
</evidence>
<organism evidence="6 7">
    <name type="scientific">Halorubellus litoreus</name>
    <dbReference type="NCBI Taxonomy" id="755308"/>
    <lineage>
        <taxon>Archaea</taxon>
        <taxon>Methanobacteriati</taxon>
        <taxon>Methanobacteriota</taxon>
        <taxon>Stenosarchaea group</taxon>
        <taxon>Halobacteria</taxon>
        <taxon>Halobacteriales</taxon>
        <taxon>Halorubellaceae</taxon>
        <taxon>Halorubellus</taxon>
    </lineage>
</organism>
<keyword evidence="3" id="KW-0732">Signal</keyword>
<dbReference type="SUPFAM" id="SSF53850">
    <property type="entry name" value="Periplasmic binding protein-like II"/>
    <property type="match status" value="2"/>
</dbReference>
<sequence>MRRLRSITGWQSRSRVSLEIKTAPADSDPYALRIARQLASWYDAVGIDASVVPLAEEELYRKLLLDHDFDVFVGRLTPGIRRPDDLYALLHSQYANAPGWQNPFGYANLGVDERLVRQRQTTTTRRQRTVARLQRSIARTQPFTTLVAPDDVRAVRTSRFDGWTTGALDAPTGFLALQPAPGASSYETETLRVVVTDDRVTENLNPLAVEYRRGGFVMDLLYDSLGYATADGTVEPWLAASWDVTTNDPAPTATVTLREDLTWHDGEPLTAGDVAFTFRFLADTTLDDGSSGGTSTGTTTTTVRTDASGGTTPTATTNTDTRTLPAPRFQGRAGLVRDARVLDEQTVEMQFVNCEPHVAKHAFTVPLLPEHVWVERTGKASISGIEFGAATEALVTDNVPPVGSGAFEYASHAPRESLELERFDEYFLERDTAPNVGRHLGDGPAFDRLSVQTVGSDSTAVEMVADDEADVTGTPVGASTVPRIGRSNDLDLLVAPSDQPYVVGYNAEREPLTNPRFRNTLARLVDQSSIANDTFTRYATPVASPLAGTRWLPDDLAYDETHPVTPFLGEDGELNVRKARRVFQEAGFEFADGHMVRTD</sequence>
<dbReference type="Gene3D" id="3.40.190.10">
    <property type="entry name" value="Periplasmic binding protein-like II"/>
    <property type="match status" value="1"/>
</dbReference>
<feature type="compositionally biased region" description="Low complexity" evidence="4">
    <location>
        <begin position="296"/>
        <end position="323"/>
    </location>
</feature>
<evidence type="ECO:0000256" key="2">
    <source>
        <dbReference type="ARBA" id="ARBA00022448"/>
    </source>
</evidence>
<evidence type="ECO:0000256" key="3">
    <source>
        <dbReference type="ARBA" id="ARBA00022729"/>
    </source>
</evidence>
<evidence type="ECO:0000256" key="4">
    <source>
        <dbReference type="SAM" id="MobiDB-lite"/>
    </source>
</evidence>
<dbReference type="InterPro" id="IPR000914">
    <property type="entry name" value="SBP_5_dom"/>
</dbReference>
<keyword evidence="2" id="KW-0813">Transport</keyword>
<comment type="caution">
    <text evidence="6">The sequence shown here is derived from an EMBL/GenBank/DDBJ whole genome shotgun (WGS) entry which is preliminary data.</text>
</comment>
<dbReference type="EMBL" id="JBHSXN010000003">
    <property type="protein sequence ID" value="MFC6954659.1"/>
    <property type="molecule type" value="Genomic_DNA"/>
</dbReference>
<protein>
    <submittedName>
        <fullName evidence="6">ABC transporter substrate-binding protein</fullName>
    </submittedName>
</protein>
<feature type="region of interest" description="Disordered" evidence="4">
    <location>
        <begin position="287"/>
        <end position="326"/>
    </location>
</feature>
<dbReference type="Proteomes" id="UP001596395">
    <property type="component" value="Unassembled WGS sequence"/>
</dbReference>
<accession>A0ABD5VGJ9</accession>